<keyword evidence="8" id="KW-0032">Aminotransferase</keyword>
<dbReference type="InterPro" id="IPR036388">
    <property type="entry name" value="WH-like_DNA-bd_sf"/>
</dbReference>
<dbReference type="CDD" id="cd07377">
    <property type="entry name" value="WHTH_GntR"/>
    <property type="match status" value="1"/>
</dbReference>
<dbReference type="InterPro" id="IPR036390">
    <property type="entry name" value="WH_DNA-bd_sf"/>
</dbReference>
<dbReference type="InterPro" id="IPR015424">
    <property type="entry name" value="PyrdxlP-dep_Trfase"/>
</dbReference>
<keyword evidence="3" id="KW-0805">Transcription regulation</keyword>
<evidence type="ECO:0000313" key="9">
    <source>
        <dbReference type="Proteomes" id="UP000183413"/>
    </source>
</evidence>
<keyword evidence="9" id="KW-1185">Reference proteome</keyword>
<evidence type="ECO:0000259" key="7">
    <source>
        <dbReference type="PROSITE" id="PS50949"/>
    </source>
</evidence>
<keyword evidence="2" id="KW-0663">Pyridoxal phosphate</keyword>
<dbReference type="Proteomes" id="UP000183413">
    <property type="component" value="Unassembled WGS sequence"/>
</dbReference>
<dbReference type="SUPFAM" id="SSF46785">
    <property type="entry name" value="Winged helix' DNA-binding domain"/>
    <property type="match status" value="1"/>
</dbReference>
<dbReference type="GO" id="GO:0003677">
    <property type="term" value="F:DNA binding"/>
    <property type="evidence" value="ECO:0007669"/>
    <property type="project" value="UniProtKB-KW"/>
</dbReference>
<dbReference type="Gene3D" id="3.40.640.10">
    <property type="entry name" value="Type I PLP-dependent aspartate aminotransferase-like (Major domain)"/>
    <property type="match status" value="1"/>
</dbReference>
<name>A0A1I5RSZ5_9ACTN</name>
<proteinExistence type="inferred from homology"/>
<protein>
    <submittedName>
        <fullName evidence="8">DNA-binding transcriptional regulator, MocR family, contains an aminotransferase domain</fullName>
    </submittedName>
</protein>
<comment type="similarity">
    <text evidence="1">In the C-terminal section; belongs to the class-I pyridoxal-phosphate-dependent aminotransferase family.</text>
</comment>
<dbReference type="AlphaFoldDB" id="A0A1I5RSZ5"/>
<keyword evidence="8" id="KW-0808">Transferase</keyword>
<dbReference type="GO" id="GO:0003700">
    <property type="term" value="F:DNA-binding transcription factor activity"/>
    <property type="evidence" value="ECO:0007669"/>
    <property type="project" value="InterPro"/>
</dbReference>
<evidence type="ECO:0000256" key="3">
    <source>
        <dbReference type="ARBA" id="ARBA00023015"/>
    </source>
</evidence>
<dbReference type="SMART" id="SM00345">
    <property type="entry name" value="HTH_GNTR"/>
    <property type="match status" value="1"/>
</dbReference>
<dbReference type="PANTHER" id="PTHR46577:SF1">
    <property type="entry name" value="HTH-TYPE TRANSCRIPTIONAL REGULATORY PROTEIN GABR"/>
    <property type="match status" value="1"/>
</dbReference>
<evidence type="ECO:0000256" key="4">
    <source>
        <dbReference type="ARBA" id="ARBA00023125"/>
    </source>
</evidence>
<dbReference type="eggNOG" id="COG1167">
    <property type="taxonomic scope" value="Bacteria"/>
</dbReference>
<reference evidence="8 9" key="1">
    <citation type="submission" date="2016-10" db="EMBL/GenBank/DDBJ databases">
        <authorList>
            <person name="de Groot N.N."/>
        </authorList>
    </citation>
    <scope>NUCLEOTIDE SEQUENCE [LARGE SCALE GENOMIC DNA]</scope>
    <source>
        <strain evidence="8 9">DSM 43067</strain>
    </source>
</reference>
<sequence length="493" mass="52226">MDAGEPGPIGPQVDRFRDPGELAEILGDWTSGPGPLYRKLAAALHRAVLDGSLDAGERLPAERVLAKALVVSRATVVTAYDELRGLGVVDSRRGSGTRVVRQPGSARPGADGRVPGGRATAIFQRLIDGPEDVISLRHAMEGAVPELGTELAALLAEDLPALMADTGYHPHGLPALRAAVAAHFTSAGSPTTLEQVLVTTGVSQALALVAQMYLRRRSVVVVESPGWPGCFDVFRAAGATLAGVPLDEDGIRPDELARAFAEHRPDLLYVMPTVHNPTGTLMGEGRRRRVAELAAEHRVPVLEDNAYGIGGRDTPPPIAAYAPRGAEILSADSLAKSVWGGLRTGWVRGPAGVIERLARHKALADLGSPVLDQALAARLLPRLPDIAAARAAVLRRRLDHLAALLGERLPGWRFRPPDGGSALWIELPGRDARDFAQVALRHGVEVVPGAAMDPTGAHDRYLRLPYTFPADVLTEATARLAAAWDELTGRAGS</sequence>
<feature type="region of interest" description="Disordered" evidence="6">
    <location>
        <begin position="94"/>
        <end position="114"/>
    </location>
</feature>
<dbReference type="GO" id="GO:0030170">
    <property type="term" value="F:pyridoxal phosphate binding"/>
    <property type="evidence" value="ECO:0007669"/>
    <property type="project" value="InterPro"/>
</dbReference>
<dbReference type="Pfam" id="PF00155">
    <property type="entry name" value="Aminotran_1_2"/>
    <property type="match status" value="1"/>
</dbReference>
<dbReference type="InterPro" id="IPR000524">
    <property type="entry name" value="Tscrpt_reg_HTH_GntR"/>
</dbReference>
<dbReference type="PANTHER" id="PTHR46577">
    <property type="entry name" value="HTH-TYPE TRANSCRIPTIONAL REGULATORY PROTEIN GABR"/>
    <property type="match status" value="1"/>
</dbReference>
<keyword evidence="4 8" id="KW-0238">DNA-binding</keyword>
<dbReference type="Pfam" id="PF00392">
    <property type="entry name" value="GntR"/>
    <property type="match status" value="1"/>
</dbReference>
<evidence type="ECO:0000313" key="8">
    <source>
        <dbReference type="EMBL" id="SFP61654.1"/>
    </source>
</evidence>
<dbReference type="PROSITE" id="PS50949">
    <property type="entry name" value="HTH_GNTR"/>
    <property type="match status" value="1"/>
</dbReference>
<evidence type="ECO:0000256" key="2">
    <source>
        <dbReference type="ARBA" id="ARBA00022898"/>
    </source>
</evidence>
<dbReference type="CDD" id="cd00609">
    <property type="entry name" value="AAT_like"/>
    <property type="match status" value="1"/>
</dbReference>
<dbReference type="STRING" id="1993.SAMN04489713_115236"/>
<evidence type="ECO:0000256" key="1">
    <source>
        <dbReference type="ARBA" id="ARBA00005384"/>
    </source>
</evidence>
<dbReference type="EMBL" id="FOVH01000015">
    <property type="protein sequence ID" value="SFP61654.1"/>
    <property type="molecule type" value="Genomic_DNA"/>
</dbReference>
<organism evidence="8 9">
    <name type="scientific">Actinomadura madurae</name>
    <dbReference type="NCBI Taxonomy" id="1993"/>
    <lineage>
        <taxon>Bacteria</taxon>
        <taxon>Bacillati</taxon>
        <taxon>Actinomycetota</taxon>
        <taxon>Actinomycetes</taxon>
        <taxon>Streptosporangiales</taxon>
        <taxon>Thermomonosporaceae</taxon>
        <taxon>Actinomadura</taxon>
    </lineage>
</organism>
<accession>A0A1I5RSZ5</accession>
<gene>
    <name evidence="8" type="ORF">SAMN04489713_115236</name>
</gene>
<dbReference type="GO" id="GO:0008483">
    <property type="term" value="F:transaminase activity"/>
    <property type="evidence" value="ECO:0007669"/>
    <property type="project" value="UniProtKB-KW"/>
</dbReference>
<dbReference type="InterPro" id="IPR015421">
    <property type="entry name" value="PyrdxlP-dep_Trfase_major"/>
</dbReference>
<dbReference type="InterPro" id="IPR004839">
    <property type="entry name" value="Aminotransferase_I/II_large"/>
</dbReference>
<evidence type="ECO:0000256" key="5">
    <source>
        <dbReference type="ARBA" id="ARBA00023163"/>
    </source>
</evidence>
<dbReference type="InParanoid" id="A0A1I5RSZ5"/>
<feature type="domain" description="HTH gntR-type" evidence="7">
    <location>
        <begin position="34"/>
        <end position="102"/>
    </location>
</feature>
<dbReference type="Gene3D" id="3.90.1150.10">
    <property type="entry name" value="Aspartate Aminotransferase, domain 1"/>
    <property type="match status" value="1"/>
</dbReference>
<dbReference type="RefSeq" id="WP_075023643.1">
    <property type="nucleotide sequence ID" value="NZ_FOVH01000015.1"/>
</dbReference>
<keyword evidence="5" id="KW-0804">Transcription</keyword>
<dbReference type="Gene3D" id="1.10.10.10">
    <property type="entry name" value="Winged helix-like DNA-binding domain superfamily/Winged helix DNA-binding domain"/>
    <property type="match status" value="1"/>
</dbReference>
<dbReference type="SUPFAM" id="SSF53383">
    <property type="entry name" value="PLP-dependent transferases"/>
    <property type="match status" value="1"/>
</dbReference>
<dbReference type="InterPro" id="IPR015422">
    <property type="entry name" value="PyrdxlP-dep_Trfase_small"/>
</dbReference>
<dbReference type="InterPro" id="IPR051446">
    <property type="entry name" value="HTH_trans_reg/aminotransferase"/>
</dbReference>
<evidence type="ECO:0000256" key="6">
    <source>
        <dbReference type="SAM" id="MobiDB-lite"/>
    </source>
</evidence>